<dbReference type="InterPro" id="IPR023753">
    <property type="entry name" value="FAD/NAD-binding_dom"/>
</dbReference>
<keyword evidence="9 14" id="KW-0676">Redox-active center</keyword>
<dbReference type="EC" id="1.8.1.4" evidence="2 14"/>
<dbReference type="SUPFAM" id="SSF55424">
    <property type="entry name" value="FAD/NAD-linked reductases, dimerisation (C-terminal) domain"/>
    <property type="match status" value="1"/>
</dbReference>
<evidence type="ECO:0000256" key="4">
    <source>
        <dbReference type="ARBA" id="ARBA00022630"/>
    </source>
</evidence>
<feature type="binding site" evidence="12">
    <location>
        <position position="204"/>
    </location>
    <ligand>
        <name>NAD(+)</name>
        <dbReference type="ChEBI" id="CHEBI:57540"/>
    </ligand>
</feature>
<feature type="domain" description="Pyridine nucleotide-disulphide oxidoreductase dimerisation" evidence="15">
    <location>
        <begin position="347"/>
        <end position="455"/>
    </location>
</feature>
<dbReference type="InterPro" id="IPR004099">
    <property type="entry name" value="Pyr_nucl-diS_OxRdtase_dimer"/>
</dbReference>
<keyword evidence="8" id="KW-1015">Disulfide bond</keyword>
<dbReference type="FunFam" id="3.50.50.60:FF:000001">
    <property type="entry name" value="Dihydrolipoyl dehydrogenase, mitochondrial"/>
    <property type="match status" value="1"/>
</dbReference>
<evidence type="ECO:0000256" key="13">
    <source>
        <dbReference type="PIRSR" id="PIRSR000350-4"/>
    </source>
</evidence>
<dbReference type="EMBL" id="QKLU01000003">
    <property type="protein sequence ID" value="PYF74904.1"/>
    <property type="molecule type" value="Genomic_DNA"/>
</dbReference>
<dbReference type="NCBIfam" id="TIGR01350">
    <property type="entry name" value="lipoamide_DH"/>
    <property type="match status" value="1"/>
</dbReference>
<feature type="binding site" evidence="12">
    <location>
        <begin position="319"/>
        <end position="322"/>
    </location>
    <ligand>
        <name>FAD</name>
        <dbReference type="ChEBI" id="CHEBI:57692"/>
    </ligand>
</feature>
<evidence type="ECO:0000259" key="15">
    <source>
        <dbReference type="Pfam" id="PF02852"/>
    </source>
</evidence>
<feature type="binding site" evidence="12">
    <location>
        <begin position="144"/>
        <end position="146"/>
    </location>
    <ligand>
        <name>FAD</name>
        <dbReference type="ChEBI" id="CHEBI:57692"/>
    </ligand>
</feature>
<keyword evidence="7 12" id="KW-0520">NAD</keyword>
<feature type="disulfide bond" description="Redox-active" evidence="13">
    <location>
        <begin position="43"/>
        <end position="48"/>
    </location>
</feature>
<accession>A0A318UER0</accession>
<dbReference type="PRINTS" id="PR00368">
    <property type="entry name" value="FADPNR"/>
</dbReference>
<feature type="binding site" evidence="12">
    <location>
        <position position="52"/>
    </location>
    <ligand>
        <name>FAD</name>
        <dbReference type="ChEBI" id="CHEBI:57692"/>
    </ligand>
</feature>
<dbReference type="RefSeq" id="WP_110829770.1">
    <property type="nucleotide sequence ID" value="NZ_QKLU01000003.1"/>
</dbReference>
<dbReference type="Pfam" id="PF07992">
    <property type="entry name" value="Pyr_redox_2"/>
    <property type="match status" value="1"/>
</dbReference>
<evidence type="ECO:0000313" key="18">
    <source>
        <dbReference type="Proteomes" id="UP000248198"/>
    </source>
</evidence>
<dbReference type="InterPro" id="IPR006258">
    <property type="entry name" value="Lipoamide_DH"/>
</dbReference>
<gene>
    <name evidence="17" type="ORF">B0O44_103350</name>
</gene>
<dbReference type="Proteomes" id="UP000248198">
    <property type="component" value="Unassembled WGS sequence"/>
</dbReference>
<evidence type="ECO:0000256" key="14">
    <source>
        <dbReference type="RuleBase" id="RU003692"/>
    </source>
</evidence>
<comment type="miscellaneous">
    <text evidence="14">The active site is a redox-active disulfide bond.</text>
</comment>
<dbReference type="PIRSF" id="PIRSF000350">
    <property type="entry name" value="Mercury_reductase_MerA"/>
    <property type="match status" value="1"/>
</dbReference>
<evidence type="ECO:0000256" key="2">
    <source>
        <dbReference type="ARBA" id="ARBA00012608"/>
    </source>
</evidence>
<feature type="binding site" evidence="12">
    <location>
        <position position="272"/>
    </location>
    <ligand>
        <name>NAD(+)</name>
        <dbReference type="ChEBI" id="CHEBI:57540"/>
    </ligand>
</feature>
<sequence>MENKYDIVVIGSGPGGYVSAIRAAQLGYKVAIVEKYSTLGGTCTNVGCIPAKALLDSSEHYHQAKEQFKAHGIHMAELSLDFKQFIDRKAEVIRQNTSGLIYLMKKNKIDVHQGLGSFIDKTRLKVSGPDQEKVLTATYFIIATGSKPSSIPGVTIDKKRIITSTESLSLDARPNSMVIIGGGVIGVELASVYARIGTQVTIIEYADSLIPTMDRELGKTLFKTLSKLGIRILLSSKVQSATASPSAASVQFLDQQGNAQEVTADYCLVAVGRKAYTEGLNLQALGISPEPNGKIKVNGQLQTNVPNIYAIGDVIDGPMLAHKAEDEGTFVAEVINGQKPHINYHLIPGVVYTWPEVASAGLTEEELKAQGMEYTVGKFPYAASARARASMDTDGFVKVLVAPKYGEVLGVHIIGPRAADVIAQTVVGMEYEVTARDMHKISYAHPTYSEALKDAYLIAAGQGAINI</sequence>
<evidence type="ECO:0000256" key="10">
    <source>
        <dbReference type="ARBA" id="ARBA00049187"/>
    </source>
</evidence>
<name>A0A318UER0_9SPHI</name>
<dbReference type="InterPro" id="IPR016156">
    <property type="entry name" value="FAD/NAD-linked_Rdtase_dimer_sf"/>
</dbReference>
<dbReference type="SUPFAM" id="SSF51905">
    <property type="entry name" value="FAD/NAD(P)-binding domain"/>
    <property type="match status" value="1"/>
</dbReference>
<dbReference type="AlphaFoldDB" id="A0A318UER0"/>
<dbReference type="PRINTS" id="PR00411">
    <property type="entry name" value="PNDRDTASEI"/>
</dbReference>
<evidence type="ECO:0000256" key="6">
    <source>
        <dbReference type="ARBA" id="ARBA00023002"/>
    </source>
</evidence>
<evidence type="ECO:0000256" key="5">
    <source>
        <dbReference type="ARBA" id="ARBA00022827"/>
    </source>
</evidence>
<feature type="binding site" evidence="12">
    <location>
        <position position="116"/>
    </location>
    <ligand>
        <name>FAD</name>
        <dbReference type="ChEBI" id="CHEBI:57692"/>
    </ligand>
</feature>
<comment type="caution">
    <text evidence="17">The sequence shown here is derived from an EMBL/GenBank/DDBJ whole genome shotgun (WGS) entry which is preliminary data.</text>
</comment>
<evidence type="ECO:0000256" key="12">
    <source>
        <dbReference type="PIRSR" id="PIRSR000350-3"/>
    </source>
</evidence>
<keyword evidence="6 14" id="KW-0560">Oxidoreductase</keyword>
<dbReference type="PANTHER" id="PTHR22912:SF151">
    <property type="entry name" value="DIHYDROLIPOYL DEHYDROGENASE, MITOCHONDRIAL"/>
    <property type="match status" value="1"/>
</dbReference>
<dbReference type="PANTHER" id="PTHR22912">
    <property type="entry name" value="DISULFIDE OXIDOREDUCTASE"/>
    <property type="match status" value="1"/>
</dbReference>
<comment type="similarity">
    <text evidence="1 14">Belongs to the class-I pyridine nucleotide-disulfide oxidoreductase family.</text>
</comment>
<keyword evidence="12" id="KW-0547">Nucleotide-binding</keyword>
<dbReference type="GO" id="GO:0004148">
    <property type="term" value="F:dihydrolipoyl dehydrogenase (NADH) activity"/>
    <property type="evidence" value="ECO:0007669"/>
    <property type="project" value="UniProtKB-EC"/>
</dbReference>
<proteinExistence type="inferred from homology"/>
<feature type="domain" description="FAD/NAD(P)-binding" evidence="16">
    <location>
        <begin position="5"/>
        <end position="328"/>
    </location>
</feature>
<dbReference type="Pfam" id="PF02852">
    <property type="entry name" value="Pyr_redox_dim"/>
    <property type="match status" value="1"/>
</dbReference>
<feature type="active site" description="Proton acceptor" evidence="11">
    <location>
        <position position="445"/>
    </location>
</feature>
<evidence type="ECO:0000256" key="3">
    <source>
        <dbReference type="ARBA" id="ARBA00016961"/>
    </source>
</evidence>
<reference evidence="17 18" key="1">
    <citation type="submission" date="2018-06" db="EMBL/GenBank/DDBJ databases">
        <title>Genomic Encyclopedia of Archaeal and Bacterial Type Strains, Phase II (KMG-II): from individual species to whole genera.</title>
        <authorList>
            <person name="Goeker M."/>
        </authorList>
    </citation>
    <scope>NUCLEOTIDE SEQUENCE [LARGE SCALE GENOMIC DNA]</scope>
    <source>
        <strain evidence="17 18">DSM 27372</strain>
    </source>
</reference>
<keyword evidence="18" id="KW-1185">Reference proteome</keyword>
<dbReference type="Gene3D" id="3.30.390.30">
    <property type="match status" value="1"/>
</dbReference>
<keyword evidence="5 12" id="KW-0274">FAD</keyword>
<dbReference type="GO" id="GO:0005737">
    <property type="term" value="C:cytoplasm"/>
    <property type="evidence" value="ECO:0007669"/>
    <property type="project" value="UniProtKB-ARBA"/>
</dbReference>
<dbReference type="InterPro" id="IPR050151">
    <property type="entry name" value="Class-I_Pyr_Nuc-Dis_Oxidored"/>
</dbReference>
<dbReference type="InterPro" id="IPR036188">
    <property type="entry name" value="FAD/NAD-bd_sf"/>
</dbReference>
<dbReference type="GO" id="GO:0050660">
    <property type="term" value="F:flavin adenine dinucleotide binding"/>
    <property type="evidence" value="ECO:0007669"/>
    <property type="project" value="InterPro"/>
</dbReference>
<evidence type="ECO:0000313" key="17">
    <source>
        <dbReference type="EMBL" id="PYF74904.1"/>
    </source>
</evidence>
<dbReference type="FunFam" id="3.30.390.30:FF:000001">
    <property type="entry name" value="Dihydrolipoyl dehydrogenase"/>
    <property type="match status" value="1"/>
</dbReference>
<dbReference type="InterPro" id="IPR001100">
    <property type="entry name" value="Pyr_nuc-diS_OxRdtase"/>
</dbReference>
<feature type="binding site" evidence="12">
    <location>
        <position position="313"/>
    </location>
    <ligand>
        <name>FAD</name>
        <dbReference type="ChEBI" id="CHEBI:57692"/>
    </ligand>
</feature>
<evidence type="ECO:0000256" key="7">
    <source>
        <dbReference type="ARBA" id="ARBA00023027"/>
    </source>
</evidence>
<comment type="cofactor">
    <cofactor evidence="12 14">
        <name>FAD</name>
        <dbReference type="ChEBI" id="CHEBI:57692"/>
    </cofactor>
    <text evidence="12 14">Binds 1 FAD per subunit.</text>
</comment>
<comment type="catalytic activity">
    <reaction evidence="10 14">
        <text>N(6)-[(R)-dihydrolipoyl]-L-lysyl-[protein] + NAD(+) = N(6)-[(R)-lipoyl]-L-lysyl-[protein] + NADH + H(+)</text>
        <dbReference type="Rhea" id="RHEA:15045"/>
        <dbReference type="Rhea" id="RHEA-COMP:10474"/>
        <dbReference type="Rhea" id="RHEA-COMP:10475"/>
        <dbReference type="ChEBI" id="CHEBI:15378"/>
        <dbReference type="ChEBI" id="CHEBI:57540"/>
        <dbReference type="ChEBI" id="CHEBI:57945"/>
        <dbReference type="ChEBI" id="CHEBI:83099"/>
        <dbReference type="ChEBI" id="CHEBI:83100"/>
        <dbReference type="EC" id="1.8.1.4"/>
    </reaction>
</comment>
<evidence type="ECO:0000256" key="11">
    <source>
        <dbReference type="PIRSR" id="PIRSR000350-2"/>
    </source>
</evidence>
<protein>
    <recommendedName>
        <fullName evidence="3 14">Dihydrolipoyl dehydrogenase</fullName>
        <ecNumber evidence="2 14">1.8.1.4</ecNumber>
    </recommendedName>
</protein>
<dbReference type="OrthoDB" id="9800167at2"/>
<feature type="binding site" evidence="12">
    <location>
        <begin position="181"/>
        <end position="188"/>
    </location>
    <ligand>
        <name>NAD(+)</name>
        <dbReference type="ChEBI" id="CHEBI:57540"/>
    </ligand>
</feature>
<evidence type="ECO:0000259" key="16">
    <source>
        <dbReference type="Pfam" id="PF07992"/>
    </source>
</evidence>
<keyword evidence="4 14" id="KW-0285">Flavoprotein</keyword>
<evidence type="ECO:0000256" key="1">
    <source>
        <dbReference type="ARBA" id="ARBA00007532"/>
    </source>
</evidence>
<evidence type="ECO:0000256" key="8">
    <source>
        <dbReference type="ARBA" id="ARBA00023157"/>
    </source>
</evidence>
<evidence type="ECO:0000256" key="9">
    <source>
        <dbReference type="ARBA" id="ARBA00023284"/>
    </source>
</evidence>
<organism evidence="17 18">
    <name type="scientific">Pedobacter nutrimenti</name>
    <dbReference type="NCBI Taxonomy" id="1241337"/>
    <lineage>
        <taxon>Bacteria</taxon>
        <taxon>Pseudomonadati</taxon>
        <taxon>Bacteroidota</taxon>
        <taxon>Sphingobacteriia</taxon>
        <taxon>Sphingobacteriales</taxon>
        <taxon>Sphingobacteriaceae</taxon>
        <taxon>Pedobacter</taxon>
    </lineage>
</organism>
<dbReference type="Gene3D" id="3.50.50.60">
    <property type="entry name" value="FAD/NAD(P)-binding domain"/>
    <property type="match status" value="2"/>
</dbReference>
<dbReference type="GO" id="GO:0006103">
    <property type="term" value="P:2-oxoglutarate metabolic process"/>
    <property type="evidence" value="ECO:0007669"/>
    <property type="project" value="TreeGrafter"/>
</dbReference>